<organism evidence="1 2">
    <name type="scientific">Peptoniphilus olsenii</name>
    <dbReference type="NCBI Taxonomy" id="411570"/>
    <lineage>
        <taxon>Bacteria</taxon>
        <taxon>Bacillati</taxon>
        <taxon>Bacillota</taxon>
        <taxon>Tissierellia</taxon>
        <taxon>Tissierellales</taxon>
        <taxon>Peptoniphilaceae</taxon>
        <taxon>Peptoniphilus</taxon>
    </lineage>
</organism>
<sequence length="39" mass="4604">MCKNLCIESLLLNVDDKVGSDAAEFYSDYKKHEYYRIND</sequence>
<keyword evidence="2" id="KW-1185">Reference proteome</keyword>
<reference evidence="1 2" key="1">
    <citation type="submission" date="2024-06" db="EMBL/GenBank/DDBJ databases">
        <title>Genomic Encyclopedia of Type Strains, Phase IV (KMG-IV): sequencing the most valuable type-strain genomes for metagenomic binning, comparative biology and taxonomic classification.</title>
        <authorList>
            <person name="Goeker M."/>
        </authorList>
    </citation>
    <scope>NUCLEOTIDE SEQUENCE [LARGE SCALE GENOMIC DNA]</scope>
    <source>
        <strain evidence="1 2">DSM 21460</strain>
    </source>
</reference>
<dbReference type="Proteomes" id="UP001549162">
    <property type="component" value="Unassembled WGS sequence"/>
</dbReference>
<evidence type="ECO:0000313" key="2">
    <source>
        <dbReference type="Proteomes" id="UP001549162"/>
    </source>
</evidence>
<evidence type="ECO:0000313" key="1">
    <source>
        <dbReference type="EMBL" id="MET3618250.1"/>
    </source>
</evidence>
<proteinExistence type="predicted"/>
<protein>
    <submittedName>
        <fullName evidence="1">Uncharacterized protein</fullName>
    </submittedName>
</protein>
<accession>A0ABV2JBQ3</accession>
<name>A0ABV2JBQ3_9FIRM</name>
<dbReference type="EMBL" id="JBEPMA010000018">
    <property type="protein sequence ID" value="MET3618250.1"/>
    <property type="molecule type" value="Genomic_DNA"/>
</dbReference>
<gene>
    <name evidence="1" type="ORF">ABID14_001888</name>
</gene>
<comment type="caution">
    <text evidence="1">The sequence shown here is derived from an EMBL/GenBank/DDBJ whole genome shotgun (WGS) entry which is preliminary data.</text>
</comment>